<evidence type="ECO:0000256" key="1">
    <source>
        <dbReference type="ARBA" id="ARBA00001947"/>
    </source>
</evidence>
<dbReference type="GO" id="GO:0004132">
    <property type="term" value="F:dCMP deaminase activity"/>
    <property type="evidence" value="ECO:0007669"/>
    <property type="project" value="TreeGrafter"/>
</dbReference>
<evidence type="ECO:0000256" key="4">
    <source>
        <dbReference type="ARBA" id="ARBA00022801"/>
    </source>
</evidence>
<keyword evidence="5" id="KW-0862">Zinc</keyword>
<gene>
    <name evidence="7" type="ORF">FAK_25620</name>
</gene>
<dbReference type="SUPFAM" id="SSF53927">
    <property type="entry name" value="Cytidine deaminase-like"/>
    <property type="match status" value="1"/>
</dbReference>
<dbReference type="Proteomes" id="UP001366166">
    <property type="component" value="Chromosome"/>
</dbReference>
<evidence type="ECO:0000259" key="6">
    <source>
        <dbReference type="PROSITE" id="PS51747"/>
    </source>
</evidence>
<dbReference type="GO" id="GO:0008270">
    <property type="term" value="F:zinc ion binding"/>
    <property type="evidence" value="ECO:0007669"/>
    <property type="project" value="InterPro"/>
</dbReference>
<dbReference type="KEGG" id="dmp:FAK_25620"/>
<dbReference type="GO" id="GO:0005737">
    <property type="term" value="C:cytoplasm"/>
    <property type="evidence" value="ECO:0007669"/>
    <property type="project" value="TreeGrafter"/>
</dbReference>
<dbReference type="EMBL" id="AP028679">
    <property type="protein sequence ID" value="BEQ15496.1"/>
    <property type="molecule type" value="Genomic_DNA"/>
</dbReference>
<dbReference type="InterPro" id="IPR015517">
    <property type="entry name" value="dCMP_deaminase-rel"/>
</dbReference>
<proteinExistence type="inferred from homology"/>
<name>A0AAU9EED5_9BACT</name>
<dbReference type="PROSITE" id="PS51747">
    <property type="entry name" value="CYT_DCMP_DEAMINASES_2"/>
    <property type="match status" value="1"/>
</dbReference>
<evidence type="ECO:0000256" key="5">
    <source>
        <dbReference type="ARBA" id="ARBA00022833"/>
    </source>
</evidence>
<dbReference type="RefSeq" id="WP_338599951.1">
    <property type="nucleotide sequence ID" value="NZ_AP028679.1"/>
</dbReference>
<comment type="cofactor">
    <cofactor evidence="1">
        <name>Zn(2+)</name>
        <dbReference type="ChEBI" id="CHEBI:29105"/>
    </cofactor>
</comment>
<organism evidence="7 8">
    <name type="scientific">Desulfoferula mesophila</name>
    <dbReference type="NCBI Taxonomy" id="3058419"/>
    <lineage>
        <taxon>Bacteria</taxon>
        <taxon>Pseudomonadati</taxon>
        <taxon>Thermodesulfobacteriota</taxon>
        <taxon>Desulfarculia</taxon>
        <taxon>Desulfarculales</taxon>
        <taxon>Desulfarculaceae</taxon>
        <taxon>Desulfoferula</taxon>
    </lineage>
</organism>
<dbReference type="PANTHER" id="PTHR11086">
    <property type="entry name" value="DEOXYCYTIDYLATE DEAMINASE-RELATED"/>
    <property type="match status" value="1"/>
</dbReference>
<reference evidence="8" key="1">
    <citation type="journal article" date="2023" name="Arch. Microbiol.">
        <title>Desulfoferula mesophilus gen. nov. sp. nov., a mesophilic sulfate-reducing bacterium isolated from a brackish lake sediment.</title>
        <authorList>
            <person name="Watanabe T."/>
            <person name="Yabe T."/>
            <person name="Tsuji J.M."/>
            <person name="Fukui M."/>
        </authorList>
    </citation>
    <scope>NUCLEOTIDE SEQUENCE [LARGE SCALE GENOMIC DNA]</scope>
    <source>
        <strain evidence="8">12FAK</strain>
    </source>
</reference>
<dbReference type="Pfam" id="PF00383">
    <property type="entry name" value="dCMP_cyt_deam_1"/>
    <property type="match status" value="1"/>
</dbReference>
<dbReference type="PANTHER" id="PTHR11086:SF18">
    <property type="entry name" value="DEOXYCYTIDYLATE DEAMINASE"/>
    <property type="match status" value="1"/>
</dbReference>
<sequence length="183" mass="20068">MKARPSKDAYYLEIAREVSRRGTCLRRKYGAVIVKDDQIVSTGYAGAPRGVANCVDLGRCLRQELNIPSGQRYELCRSVHAEMNAVIHASRSQTLGATLYLSGVEMDDGLPTENPEPCLLCRRVIINAGIDKVVVHPRDAEITALDPQDWIDEENQAARMGLVAPVALEGEYGLSGRKQGENS</sequence>
<comment type="similarity">
    <text evidence="2">Belongs to the cytidine and deoxycytidylate deaminase family.</text>
</comment>
<protein>
    <submittedName>
        <fullName evidence="7">Cytidine deaminase</fullName>
    </submittedName>
</protein>
<dbReference type="AlphaFoldDB" id="A0AAU9EED5"/>
<evidence type="ECO:0000313" key="8">
    <source>
        <dbReference type="Proteomes" id="UP001366166"/>
    </source>
</evidence>
<accession>A0AAU9EED5</accession>
<feature type="domain" description="CMP/dCMP-type deaminase" evidence="6">
    <location>
        <begin position="6"/>
        <end position="162"/>
    </location>
</feature>
<keyword evidence="3" id="KW-0479">Metal-binding</keyword>
<dbReference type="PROSITE" id="PS00903">
    <property type="entry name" value="CYT_DCMP_DEAMINASES_1"/>
    <property type="match status" value="1"/>
</dbReference>
<dbReference type="InterPro" id="IPR016193">
    <property type="entry name" value="Cytidine_deaminase-like"/>
</dbReference>
<keyword evidence="4" id="KW-0378">Hydrolase</keyword>
<evidence type="ECO:0000256" key="3">
    <source>
        <dbReference type="ARBA" id="ARBA00022723"/>
    </source>
</evidence>
<dbReference type="InterPro" id="IPR035105">
    <property type="entry name" value="Deoxycytidylate_deaminase_dom"/>
</dbReference>
<evidence type="ECO:0000313" key="7">
    <source>
        <dbReference type="EMBL" id="BEQ15496.1"/>
    </source>
</evidence>
<evidence type="ECO:0000256" key="2">
    <source>
        <dbReference type="ARBA" id="ARBA00006576"/>
    </source>
</evidence>
<keyword evidence="8" id="KW-1185">Reference proteome</keyword>
<dbReference type="InterPro" id="IPR002125">
    <property type="entry name" value="CMP_dCMP_dom"/>
</dbReference>
<dbReference type="CDD" id="cd01286">
    <property type="entry name" value="deoxycytidylate_deaminase"/>
    <property type="match status" value="1"/>
</dbReference>
<dbReference type="Gene3D" id="3.40.140.10">
    <property type="entry name" value="Cytidine Deaminase, domain 2"/>
    <property type="match status" value="1"/>
</dbReference>
<dbReference type="InterPro" id="IPR016192">
    <property type="entry name" value="APOBEC/CMP_deaminase_Zn-bd"/>
</dbReference>